<dbReference type="Proteomes" id="UP001060085">
    <property type="component" value="Linkage Group LG07"/>
</dbReference>
<evidence type="ECO:0000313" key="1">
    <source>
        <dbReference type="EMBL" id="KAI5652408.1"/>
    </source>
</evidence>
<evidence type="ECO:0000313" key="2">
    <source>
        <dbReference type="Proteomes" id="UP001060085"/>
    </source>
</evidence>
<protein>
    <submittedName>
        <fullName evidence="1">Uncharacterized protein</fullName>
    </submittedName>
</protein>
<proteinExistence type="predicted"/>
<gene>
    <name evidence="1" type="ORF">M9H77_29595</name>
</gene>
<sequence length="124" mass="14574">MLAKKWKIFAQMGEIYERLGKRNGYESQHRFDHQSVQRSRTADRRPYVTLAYERGGTVKKTPKPLVDNEEEEVPIKKQGPYRTKKCGCPFKLKGKQMATSDNWQLFVYDGRHNYKIGVYNYGHA</sequence>
<accession>A0ACB9ZUW7</accession>
<reference evidence="2" key="1">
    <citation type="journal article" date="2023" name="Nat. Plants">
        <title>Single-cell RNA sequencing provides a high-resolution roadmap for understanding the multicellular compartmentation of specialized metabolism.</title>
        <authorList>
            <person name="Sun S."/>
            <person name="Shen X."/>
            <person name="Li Y."/>
            <person name="Li Y."/>
            <person name="Wang S."/>
            <person name="Li R."/>
            <person name="Zhang H."/>
            <person name="Shen G."/>
            <person name="Guo B."/>
            <person name="Wei J."/>
            <person name="Xu J."/>
            <person name="St-Pierre B."/>
            <person name="Chen S."/>
            <person name="Sun C."/>
        </authorList>
    </citation>
    <scope>NUCLEOTIDE SEQUENCE [LARGE SCALE GENOMIC DNA]</scope>
</reference>
<keyword evidence="2" id="KW-1185">Reference proteome</keyword>
<organism evidence="1 2">
    <name type="scientific">Catharanthus roseus</name>
    <name type="common">Madagascar periwinkle</name>
    <name type="synonym">Vinca rosea</name>
    <dbReference type="NCBI Taxonomy" id="4058"/>
    <lineage>
        <taxon>Eukaryota</taxon>
        <taxon>Viridiplantae</taxon>
        <taxon>Streptophyta</taxon>
        <taxon>Embryophyta</taxon>
        <taxon>Tracheophyta</taxon>
        <taxon>Spermatophyta</taxon>
        <taxon>Magnoliopsida</taxon>
        <taxon>eudicotyledons</taxon>
        <taxon>Gunneridae</taxon>
        <taxon>Pentapetalae</taxon>
        <taxon>asterids</taxon>
        <taxon>lamiids</taxon>
        <taxon>Gentianales</taxon>
        <taxon>Apocynaceae</taxon>
        <taxon>Rauvolfioideae</taxon>
        <taxon>Vinceae</taxon>
        <taxon>Catharanthinae</taxon>
        <taxon>Catharanthus</taxon>
    </lineage>
</organism>
<name>A0ACB9ZUW7_CATRO</name>
<comment type="caution">
    <text evidence="1">The sequence shown here is derived from an EMBL/GenBank/DDBJ whole genome shotgun (WGS) entry which is preliminary data.</text>
</comment>
<dbReference type="EMBL" id="CM044707">
    <property type="protein sequence ID" value="KAI5652408.1"/>
    <property type="molecule type" value="Genomic_DNA"/>
</dbReference>